<feature type="non-terminal residue" evidence="1">
    <location>
        <position position="27"/>
    </location>
</feature>
<reference evidence="1" key="1">
    <citation type="submission" date="2018-05" db="EMBL/GenBank/DDBJ databases">
        <authorList>
            <person name="Lanie J.A."/>
            <person name="Ng W.-L."/>
            <person name="Kazmierczak K.M."/>
            <person name="Andrzejewski T.M."/>
            <person name="Davidsen T.M."/>
            <person name="Wayne K.J."/>
            <person name="Tettelin H."/>
            <person name="Glass J.I."/>
            <person name="Rusch D."/>
            <person name="Podicherti R."/>
            <person name="Tsui H.-C.T."/>
            <person name="Winkler M.E."/>
        </authorList>
    </citation>
    <scope>NUCLEOTIDE SEQUENCE</scope>
</reference>
<proteinExistence type="predicted"/>
<name>A0A381ZHM1_9ZZZZ</name>
<organism evidence="1">
    <name type="scientific">marine metagenome</name>
    <dbReference type="NCBI Taxonomy" id="408172"/>
    <lineage>
        <taxon>unclassified sequences</taxon>
        <taxon>metagenomes</taxon>
        <taxon>ecological metagenomes</taxon>
    </lineage>
</organism>
<evidence type="ECO:0000313" key="1">
    <source>
        <dbReference type="EMBL" id="SVA88828.1"/>
    </source>
</evidence>
<dbReference type="AlphaFoldDB" id="A0A381ZHM1"/>
<gene>
    <name evidence="1" type="ORF">METZ01_LOCUS141682</name>
</gene>
<feature type="non-terminal residue" evidence="1">
    <location>
        <position position="1"/>
    </location>
</feature>
<accession>A0A381ZHM1</accession>
<protein>
    <submittedName>
        <fullName evidence="1">Uncharacterized protein</fullName>
    </submittedName>
</protein>
<dbReference type="EMBL" id="UINC01021385">
    <property type="protein sequence ID" value="SVA88828.1"/>
    <property type="molecule type" value="Genomic_DNA"/>
</dbReference>
<sequence length="27" mass="2996">MKSSSPSQLNILSKPDCVIIMPMNTEM</sequence>